<dbReference type="EMBL" id="WKLC01000011">
    <property type="protein sequence ID" value="MSE13757.1"/>
    <property type="molecule type" value="Genomic_DNA"/>
</dbReference>
<name>A0A7X2STR9_ENTAG</name>
<evidence type="ECO:0000313" key="1">
    <source>
        <dbReference type="EMBL" id="MSE13757.1"/>
    </source>
</evidence>
<organism evidence="1 2">
    <name type="scientific">Enterobacter agglomerans</name>
    <name type="common">Erwinia herbicola</name>
    <name type="synonym">Pantoea agglomerans</name>
    <dbReference type="NCBI Taxonomy" id="549"/>
    <lineage>
        <taxon>Bacteria</taxon>
        <taxon>Pseudomonadati</taxon>
        <taxon>Pseudomonadota</taxon>
        <taxon>Gammaproteobacteria</taxon>
        <taxon>Enterobacterales</taxon>
        <taxon>Erwiniaceae</taxon>
        <taxon>Pantoea</taxon>
        <taxon>Pantoea agglomerans group</taxon>
    </lineage>
</organism>
<proteinExistence type="predicted"/>
<sequence>MSASLSQIVKVERIDFIVKIMTNSLVEDKRRALLDEWLGELTEDLLADLKSEARRSAPVSEGRSY</sequence>
<dbReference type="AlphaFoldDB" id="A0A7X2STR9"/>
<evidence type="ECO:0000313" key="2">
    <source>
        <dbReference type="Proteomes" id="UP000461948"/>
    </source>
</evidence>
<accession>A0A7X2STR9</accession>
<reference evidence="1 2" key="1">
    <citation type="submission" date="2019-11" db="EMBL/GenBank/DDBJ databases">
        <title>Draft Genome Sequence of Plant Growth-Promoting Rhizosphere-Associated Bacteria.</title>
        <authorList>
            <person name="Vasilyev I.Y."/>
            <person name="Radchenko V."/>
            <person name="Ilnitskaya E.V."/>
        </authorList>
    </citation>
    <scope>NUCLEOTIDE SEQUENCE [LARGE SCALE GENOMIC DNA]</scope>
    <source>
        <strain evidence="1 2">VRA_MhP_f</strain>
    </source>
</reference>
<protein>
    <submittedName>
        <fullName evidence="1">Uncharacterized protein</fullName>
    </submittedName>
</protein>
<comment type="caution">
    <text evidence="1">The sequence shown here is derived from an EMBL/GenBank/DDBJ whole genome shotgun (WGS) entry which is preliminary data.</text>
</comment>
<dbReference type="Proteomes" id="UP000461948">
    <property type="component" value="Unassembled WGS sequence"/>
</dbReference>
<gene>
    <name evidence="1" type="ORF">GKC49_00880</name>
</gene>